<accession>A0A0V1FEQ2</accession>
<dbReference type="AlphaFoldDB" id="A0A0V1FEQ2"/>
<organism evidence="2 3">
    <name type="scientific">Trichinella pseudospiralis</name>
    <name type="common">Parasitic roundworm</name>
    <dbReference type="NCBI Taxonomy" id="6337"/>
    <lineage>
        <taxon>Eukaryota</taxon>
        <taxon>Metazoa</taxon>
        <taxon>Ecdysozoa</taxon>
        <taxon>Nematoda</taxon>
        <taxon>Enoplea</taxon>
        <taxon>Dorylaimia</taxon>
        <taxon>Trichinellida</taxon>
        <taxon>Trichinellidae</taxon>
        <taxon>Trichinella</taxon>
    </lineage>
</organism>
<evidence type="ECO:0000256" key="1">
    <source>
        <dbReference type="SAM" id="MobiDB-lite"/>
    </source>
</evidence>
<feature type="region of interest" description="Disordered" evidence="1">
    <location>
        <begin position="52"/>
        <end position="83"/>
    </location>
</feature>
<comment type="caution">
    <text evidence="2">The sequence shown here is derived from an EMBL/GenBank/DDBJ whole genome shotgun (WGS) entry which is preliminary data.</text>
</comment>
<sequence>MHKNGKRHLAGVVVVHAMCRCMPYQFLICEEDAMSSSMPMLNVMKTDIEGKRLTTNPRHSLKTAPLEKPDALTTEDNAAPCRR</sequence>
<evidence type="ECO:0000313" key="2">
    <source>
        <dbReference type="EMBL" id="KRY84480.1"/>
    </source>
</evidence>
<name>A0A0V1FEQ2_TRIPS</name>
<protein>
    <submittedName>
        <fullName evidence="2">Uncharacterized protein</fullName>
    </submittedName>
</protein>
<evidence type="ECO:0000313" key="3">
    <source>
        <dbReference type="Proteomes" id="UP000054995"/>
    </source>
</evidence>
<keyword evidence="3" id="KW-1185">Reference proteome</keyword>
<dbReference type="EMBL" id="JYDT01000113">
    <property type="protein sequence ID" value="KRY84480.1"/>
    <property type="molecule type" value="Genomic_DNA"/>
</dbReference>
<gene>
    <name evidence="2" type="ORF">T4D_7355</name>
</gene>
<dbReference type="Proteomes" id="UP000054995">
    <property type="component" value="Unassembled WGS sequence"/>
</dbReference>
<proteinExistence type="predicted"/>
<reference evidence="2 3" key="1">
    <citation type="submission" date="2015-01" db="EMBL/GenBank/DDBJ databases">
        <title>Evolution of Trichinella species and genotypes.</title>
        <authorList>
            <person name="Korhonen P.K."/>
            <person name="Edoardo P."/>
            <person name="Giuseppe L.R."/>
            <person name="Gasser R.B."/>
        </authorList>
    </citation>
    <scope>NUCLEOTIDE SEQUENCE [LARGE SCALE GENOMIC DNA]</scope>
    <source>
        <strain evidence="2">ISS470</strain>
    </source>
</reference>